<dbReference type="RefSeq" id="WP_126149815.1">
    <property type="nucleotide sequence ID" value="NZ_JBHTMH010000002.1"/>
</dbReference>
<protein>
    <submittedName>
        <fullName evidence="2">dTDP-glucose 4,6-dehydratase</fullName>
    </submittedName>
</protein>
<dbReference type="SUPFAM" id="SSF51735">
    <property type="entry name" value="NAD(P)-binding Rossmann-fold domains"/>
    <property type="match status" value="1"/>
</dbReference>
<reference evidence="2 3" key="1">
    <citation type="submission" date="2018-12" db="EMBL/GenBank/DDBJ databases">
        <authorList>
            <person name="Criscuolo A."/>
        </authorList>
    </citation>
    <scope>NUCLEOTIDE SEQUENCE [LARGE SCALE GENOMIC DNA]</scope>
    <source>
        <strain evidence="2">ACIP1116281</strain>
    </source>
</reference>
<dbReference type="InterPro" id="IPR036291">
    <property type="entry name" value="NAD(P)-bd_dom_sf"/>
</dbReference>
<dbReference type="Gene3D" id="3.40.50.720">
    <property type="entry name" value="NAD(P)-binding Rossmann-like Domain"/>
    <property type="match status" value="1"/>
</dbReference>
<sequence>MTTAIIGGSGFLGRNVALRLLAHGEKPVVVHRGHEPANLPERVAIEHADRTDETALDTIFRRHEVTAVVDIFALSLGNTQPVINAAQRARARYVLTSSVDVYANYEGLLRKGDAAPRMEPADEDAPLRTMRYPYRGNPRRPQGVSDDLFENYDKIVLEEAARAADLDAIILRPPMIFGVADKQRRFGWVTDNAKPGEPFAIDERAYGWLNSYGYVEDIAEAFALAALHPKAAGRTYNVGQNFVRSAADWARTLLPYIGSTAEVIAAPAGQGVWADRADASDLRYPLTLDTTRIRNELGFSEVQPESAAIKKTIASYSLPAH</sequence>
<proteinExistence type="predicted"/>
<feature type="domain" description="NAD-dependent epimerase/dehydratase" evidence="1">
    <location>
        <begin position="5"/>
        <end position="239"/>
    </location>
</feature>
<evidence type="ECO:0000259" key="1">
    <source>
        <dbReference type="Pfam" id="PF01370"/>
    </source>
</evidence>
<keyword evidence="3" id="KW-1185">Reference proteome</keyword>
<dbReference type="Proteomes" id="UP000268844">
    <property type="component" value="Unassembled WGS sequence"/>
</dbReference>
<evidence type="ECO:0000313" key="3">
    <source>
        <dbReference type="Proteomes" id="UP000268844"/>
    </source>
</evidence>
<dbReference type="PANTHER" id="PTHR43245">
    <property type="entry name" value="BIFUNCTIONAL POLYMYXIN RESISTANCE PROTEIN ARNA"/>
    <property type="match status" value="1"/>
</dbReference>
<dbReference type="InterPro" id="IPR001509">
    <property type="entry name" value="Epimerase_deHydtase"/>
</dbReference>
<dbReference type="InterPro" id="IPR050177">
    <property type="entry name" value="Lipid_A_modif_metabolic_enz"/>
</dbReference>
<organism evidence="2 3">
    <name type="scientific">Devosia equisanguinis</name>
    <dbReference type="NCBI Taxonomy" id="2490941"/>
    <lineage>
        <taxon>Bacteria</taxon>
        <taxon>Pseudomonadati</taxon>
        <taxon>Pseudomonadota</taxon>
        <taxon>Alphaproteobacteria</taxon>
        <taxon>Hyphomicrobiales</taxon>
        <taxon>Devosiaceae</taxon>
        <taxon>Devosia</taxon>
    </lineage>
</organism>
<dbReference type="OrthoDB" id="9814124at2"/>
<gene>
    <name evidence="2" type="ORF">DEVEQU_01358</name>
</gene>
<name>A0A3S5D3B6_9HYPH</name>
<evidence type="ECO:0000313" key="2">
    <source>
        <dbReference type="EMBL" id="VDS04225.1"/>
    </source>
</evidence>
<dbReference type="EMBL" id="UZWD01000021">
    <property type="protein sequence ID" value="VDS04225.1"/>
    <property type="molecule type" value="Genomic_DNA"/>
</dbReference>
<dbReference type="AlphaFoldDB" id="A0A3S5D3B6"/>
<dbReference type="PANTHER" id="PTHR43245:SF51">
    <property type="entry name" value="SHORT CHAIN DEHYDROGENASE_REDUCTASE FAMILY 42E, MEMBER 2"/>
    <property type="match status" value="1"/>
</dbReference>
<dbReference type="Pfam" id="PF01370">
    <property type="entry name" value="Epimerase"/>
    <property type="match status" value="1"/>
</dbReference>
<accession>A0A3S5D3B6</accession>